<dbReference type="Gene3D" id="2.40.10.10">
    <property type="entry name" value="Trypsin-like serine proteases"/>
    <property type="match status" value="1"/>
</dbReference>
<evidence type="ECO:0000259" key="7">
    <source>
        <dbReference type="PROSITE" id="PS50240"/>
    </source>
</evidence>
<dbReference type="PRINTS" id="PR00722">
    <property type="entry name" value="CHYMOTRYPSIN"/>
</dbReference>
<evidence type="ECO:0000256" key="1">
    <source>
        <dbReference type="ARBA" id="ARBA00007664"/>
    </source>
</evidence>
<evidence type="ECO:0000256" key="2">
    <source>
        <dbReference type="ARBA" id="ARBA00022670"/>
    </source>
</evidence>
<protein>
    <submittedName>
        <fullName evidence="8">Transmembrane protease serine 5</fullName>
    </submittedName>
</protein>
<dbReference type="Proteomes" id="UP000053268">
    <property type="component" value="Unassembled WGS sequence"/>
</dbReference>
<dbReference type="InterPro" id="IPR043504">
    <property type="entry name" value="Peptidase_S1_PA_chymotrypsin"/>
</dbReference>
<dbReference type="InterPro" id="IPR009003">
    <property type="entry name" value="Peptidase_S1_PA"/>
</dbReference>
<dbReference type="GO" id="GO:0006508">
    <property type="term" value="P:proteolysis"/>
    <property type="evidence" value="ECO:0007669"/>
    <property type="project" value="UniProtKB-KW"/>
</dbReference>
<dbReference type="InterPro" id="IPR001314">
    <property type="entry name" value="Peptidase_S1A"/>
</dbReference>
<dbReference type="PANTHER" id="PTHR24276">
    <property type="entry name" value="POLYSERASE-RELATED"/>
    <property type="match status" value="1"/>
</dbReference>
<name>A0A194QLN9_PAPXU</name>
<feature type="domain" description="Peptidase S1" evidence="7">
    <location>
        <begin position="22"/>
        <end position="283"/>
    </location>
</feature>
<dbReference type="EMBL" id="KQ459011">
    <property type="protein sequence ID" value="KPJ04356.1"/>
    <property type="molecule type" value="Genomic_DNA"/>
</dbReference>
<keyword evidence="2 8" id="KW-0645">Protease</keyword>
<dbReference type="SMART" id="SM00020">
    <property type="entry name" value="Tryp_SPc"/>
    <property type="match status" value="1"/>
</dbReference>
<dbReference type="SUPFAM" id="SSF50494">
    <property type="entry name" value="Trypsin-like serine proteases"/>
    <property type="match status" value="1"/>
</dbReference>
<keyword evidence="3" id="KW-0378">Hydrolase</keyword>
<keyword evidence="5" id="KW-1015">Disulfide bond</keyword>
<evidence type="ECO:0000256" key="5">
    <source>
        <dbReference type="ARBA" id="ARBA00023157"/>
    </source>
</evidence>
<keyword evidence="6" id="KW-0732">Signal</keyword>
<dbReference type="PROSITE" id="PS50240">
    <property type="entry name" value="TRYPSIN_DOM"/>
    <property type="match status" value="1"/>
</dbReference>
<dbReference type="AlphaFoldDB" id="A0A194QLN9"/>
<evidence type="ECO:0000256" key="3">
    <source>
        <dbReference type="ARBA" id="ARBA00022801"/>
    </source>
</evidence>
<keyword evidence="8" id="KW-0472">Membrane</keyword>
<accession>A0A194QLN9</accession>
<dbReference type="InterPro" id="IPR050430">
    <property type="entry name" value="Peptidase_S1"/>
</dbReference>
<dbReference type="InterPro" id="IPR018114">
    <property type="entry name" value="TRYPSIN_HIS"/>
</dbReference>
<proteinExistence type="inferred from homology"/>
<dbReference type="PROSITE" id="PS00134">
    <property type="entry name" value="TRYPSIN_HIS"/>
    <property type="match status" value="1"/>
</dbReference>
<feature type="chain" id="PRO_5012068409" evidence="6">
    <location>
        <begin position="16"/>
        <end position="284"/>
    </location>
</feature>
<keyword evidence="4" id="KW-0720">Serine protease</keyword>
<dbReference type="GO" id="GO:0004252">
    <property type="term" value="F:serine-type endopeptidase activity"/>
    <property type="evidence" value="ECO:0007669"/>
    <property type="project" value="InterPro"/>
</dbReference>
<comment type="similarity">
    <text evidence="1">Belongs to the peptidase S1 family.</text>
</comment>
<organism evidence="8 9">
    <name type="scientific">Papilio xuthus</name>
    <name type="common">Asian swallowtail butterfly</name>
    <dbReference type="NCBI Taxonomy" id="66420"/>
    <lineage>
        <taxon>Eukaryota</taxon>
        <taxon>Metazoa</taxon>
        <taxon>Ecdysozoa</taxon>
        <taxon>Arthropoda</taxon>
        <taxon>Hexapoda</taxon>
        <taxon>Insecta</taxon>
        <taxon>Pterygota</taxon>
        <taxon>Neoptera</taxon>
        <taxon>Endopterygota</taxon>
        <taxon>Lepidoptera</taxon>
        <taxon>Glossata</taxon>
        <taxon>Ditrysia</taxon>
        <taxon>Papilionoidea</taxon>
        <taxon>Papilionidae</taxon>
        <taxon>Papilioninae</taxon>
        <taxon>Papilio</taxon>
    </lineage>
</organism>
<evidence type="ECO:0000256" key="4">
    <source>
        <dbReference type="ARBA" id="ARBA00022825"/>
    </source>
</evidence>
<reference evidence="8 9" key="1">
    <citation type="journal article" date="2015" name="Nat. Commun.">
        <title>Outbred genome sequencing and CRISPR/Cas9 gene editing in butterflies.</title>
        <authorList>
            <person name="Li X."/>
            <person name="Fan D."/>
            <person name="Zhang W."/>
            <person name="Liu G."/>
            <person name="Zhang L."/>
            <person name="Zhao L."/>
            <person name="Fang X."/>
            <person name="Chen L."/>
            <person name="Dong Y."/>
            <person name="Chen Y."/>
            <person name="Ding Y."/>
            <person name="Zhao R."/>
            <person name="Feng M."/>
            <person name="Zhu Y."/>
            <person name="Feng Y."/>
            <person name="Jiang X."/>
            <person name="Zhu D."/>
            <person name="Xiang H."/>
            <person name="Feng X."/>
            <person name="Li S."/>
            <person name="Wang J."/>
            <person name="Zhang G."/>
            <person name="Kronforst M.R."/>
            <person name="Wang W."/>
        </authorList>
    </citation>
    <scope>NUCLEOTIDE SEQUENCE [LARGE SCALE GENOMIC DNA]</scope>
    <source>
        <strain evidence="8">Ya'a_city_454_Px</strain>
        <tissue evidence="8">Whole body</tissue>
    </source>
</reference>
<dbReference type="InterPro" id="IPR001254">
    <property type="entry name" value="Trypsin_dom"/>
</dbReference>
<keyword evidence="9" id="KW-1185">Reference proteome</keyword>
<feature type="signal peptide" evidence="6">
    <location>
        <begin position="1"/>
        <end position="15"/>
    </location>
</feature>
<dbReference type="STRING" id="66420.A0A194QLN9"/>
<evidence type="ECO:0000313" key="9">
    <source>
        <dbReference type="Proteomes" id="UP000053268"/>
    </source>
</evidence>
<evidence type="ECO:0000313" key="8">
    <source>
        <dbReference type="EMBL" id="KPJ04356.1"/>
    </source>
</evidence>
<keyword evidence="8" id="KW-0812">Transmembrane</keyword>
<sequence length="284" mass="31284">MYILFIVILSSQCSGKRQPLRVYGGEDADQGAYPYVVRLEIRHINKIANGSIYGRHTHLCTASALSPTWAVTAAHCLTELHVYIEGLHNKLVIRYGSVYNSLKENNTFSHVVSVIPHPKYVDRETKQYDVLKNDIGLIETNPMPLKRFIKLSPVDFHTLYGHEAVSGGFGITTKNESYNKTKTGNTLKFKKPLQIFKVIINKCMHIPGLGPLLCLDYRCGTIAVVCGGDSGGPVIHASGIVAVLSASRPNMYCGGASGNTRIEDAGFHCPVGPYVEWINSHVRN</sequence>
<dbReference type="PANTHER" id="PTHR24276:SF98">
    <property type="entry name" value="FI18310P1-RELATED"/>
    <property type="match status" value="1"/>
</dbReference>
<gene>
    <name evidence="8" type="ORF">RR46_01725</name>
</gene>
<evidence type="ECO:0000256" key="6">
    <source>
        <dbReference type="SAM" id="SignalP"/>
    </source>
</evidence>
<dbReference type="Pfam" id="PF00089">
    <property type="entry name" value="Trypsin"/>
    <property type="match status" value="1"/>
</dbReference>